<dbReference type="RefSeq" id="WP_066754075.1">
    <property type="nucleotide sequence ID" value="NZ_JBHUMB010000005.1"/>
</dbReference>
<dbReference type="EMBL" id="JBHUMB010000005">
    <property type="protein sequence ID" value="MFD2742396.1"/>
    <property type="molecule type" value="Genomic_DNA"/>
</dbReference>
<organism evidence="1 2">
    <name type="scientific">Sphingobacterium populi</name>
    <dbReference type="NCBI Taxonomy" id="1812824"/>
    <lineage>
        <taxon>Bacteria</taxon>
        <taxon>Pseudomonadati</taxon>
        <taxon>Bacteroidota</taxon>
        <taxon>Sphingobacteriia</taxon>
        <taxon>Sphingobacteriales</taxon>
        <taxon>Sphingobacteriaceae</taxon>
        <taxon>Sphingobacterium</taxon>
    </lineage>
</organism>
<comment type="caution">
    <text evidence="1">The sequence shown here is derived from an EMBL/GenBank/DDBJ whole genome shotgun (WGS) entry which is preliminary data.</text>
</comment>
<evidence type="ECO:0000313" key="2">
    <source>
        <dbReference type="Proteomes" id="UP001597418"/>
    </source>
</evidence>
<dbReference type="InterPro" id="IPR036249">
    <property type="entry name" value="Thioredoxin-like_sf"/>
</dbReference>
<gene>
    <name evidence="1" type="ORF">ACFSQ6_03220</name>
</gene>
<dbReference type="Proteomes" id="UP001597418">
    <property type="component" value="Unassembled WGS sequence"/>
</dbReference>
<sequence length="122" mass="14006">MEEKSAIIIPTERQKRIISAVAFCGAEHPILIDTREQYNENFEILGVSLDANDQVWHQAVLEDQLTWINTCVKGDVDKLAINFIHSNFLLDPTGRIQTMNITARELKVRLDTELNREVDDKN</sequence>
<evidence type="ECO:0000313" key="1">
    <source>
        <dbReference type="EMBL" id="MFD2742396.1"/>
    </source>
</evidence>
<reference evidence="2" key="1">
    <citation type="journal article" date="2019" name="Int. J. Syst. Evol. Microbiol.">
        <title>The Global Catalogue of Microorganisms (GCM) 10K type strain sequencing project: providing services to taxonomists for standard genome sequencing and annotation.</title>
        <authorList>
            <consortium name="The Broad Institute Genomics Platform"/>
            <consortium name="The Broad Institute Genome Sequencing Center for Infectious Disease"/>
            <person name="Wu L."/>
            <person name="Ma J."/>
        </authorList>
    </citation>
    <scope>NUCLEOTIDE SEQUENCE [LARGE SCALE GENOMIC DNA]</scope>
    <source>
        <strain evidence="2">KCTC 42247</strain>
    </source>
</reference>
<dbReference type="Gene3D" id="3.40.30.10">
    <property type="entry name" value="Glutaredoxin"/>
    <property type="match status" value="1"/>
</dbReference>
<accession>A0ABW5U903</accession>
<protein>
    <submittedName>
        <fullName evidence="1">Thioredoxin-like domain-containing protein</fullName>
    </submittedName>
</protein>
<name>A0ABW5U903_9SPHI</name>
<dbReference type="SUPFAM" id="SSF52833">
    <property type="entry name" value="Thioredoxin-like"/>
    <property type="match status" value="1"/>
</dbReference>
<proteinExistence type="predicted"/>
<keyword evidence="2" id="KW-1185">Reference proteome</keyword>